<keyword evidence="2" id="KW-1185">Reference proteome</keyword>
<evidence type="ECO:0000313" key="2">
    <source>
        <dbReference type="Proteomes" id="UP000276133"/>
    </source>
</evidence>
<name>A0A3M7SZP0_BRAPC</name>
<organism evidence="1 2">
    <name type="scientific">Brachionus plicatilis</name>
    <name type="common">Marine rotifer</name>
    <name type="synonym">Brachionus muelleri</name>
    <dbReference type="NCBI Taxonomy" id="10195"/>
    <lineage>
        <taxon>Eukaryota</taxon>
        <taxon>Metazoa</taxon>
        <taxon>Spiralia</taxon>
        <taxon>Gnathifera</taxon>
        <taxon>Rotifera</taxon>
        <taxon>Eurotatoria</taxon>
        <taxon>Monogononta</taxon>
        <taxon>Pseudotrocha</taxon>
        <taxon>Ploima</taxon>
        <taxon>Brachionidae</taxon>
        <taxon>Brachionus</taxon>
    </lineage>
</organism>
<gene>
    <name evidence="1" type="ORF">BpHYR1_004781</name>
</gene>
<proteinExistence type="predicted"/>
<reference evidence="1 2" key="1">
    <citation type="journal article" date="2018" name="Sci. Rep.">
        <title>Genomic signatures of local adaptation to the degree of environmental predictability in rotifers.</title>
        <authorList>
            <person name="Franch-Gras L."/>
            <person name="Hahn C."/>
            <person name="Garcia-Roger E.M."/>
            <person name="Carmona M.J."/>
            <person name="Serra M."/>
            <person name="Gomez A."/>
        </authorList>
    </citation>
    <scope>NUCLEOTIDE SEQUENCE [LARGE SCALE GENOMIC DNA]</scope>
    <source>
        <strain evidence="1">HYR1</strain>
    </source>
</reference>
<comment type="caution">
    <text evidence="1">The sequence shown here is derived from an EMBL/GenBank/DDBJ whole genome shotgun (WGS) entry which is preliminary data.</text>
</comment>
<accession>A0A3M7SZP0</accession>
<dbReference type="EMBL" id="REGN01000530">
    <property type="protein sequence ID" value="RNA41226.1"/>
    <property type="molecule type" value="Genomic_DNA"/>
</dbReference>
<dbReference type="AlphaFoldDB" id="A0A3M7SZP0"/>
<evidence type="ECO:0000313" key="1">
    <source>
        <dbReference type="EMBL" id="RNA41226.1"/>
    </source>
</evidence>
<sequence>MIKRFKKDKLEQIIIDAACLSTILFSEKVLTAYITQNTGNIFVISSILFFKAKRYHQMNNKF</sequence>
<protein>
    <submittedName>
        <fullName evidence="1">Uncharacterized protein</fullName>
    </submittedName>
</protein>
<dbReference type="Proteomes" id="UP000276133">
    <property type="component" value="Unassembled WGS sequence"/>
</dbReference>